<accession>A0ACC0VUH3</accession>
<organism evidence="1 2">
    <name type="scientific">Peronosclerospora sorghi</name>
    <dbReference type="NCBI Taxonomy" id="230839"/>
    <lineage>
        <taxon>Eukaryota</taxon>
        <taxon>Sar</taxon>
        <taxon>Stramenopiles</taxon>
        <taxon>Oomycota</taxon>
        <taxon>Peronosporomycetes</taxon>
        <taxon>Peronosporales</taxon>
        <taxon>Peronosporaceae</taxon>
        <taxon>Peronosclerospora</taxon>
    </lineage>
</organism>
<evidence type="ECO:0000313" key="1">
    <source>
        <dbReference type="EMBL" id="KAI9909393.1"/>
    </source>
</evidence>
<keyword evidence="2" id="KW-1185">Reference proteome</keyword>
<reference evidence="1 2" key="1">
    <citation type="journal article" date="2022" name="bioRxiv">
        <title>The genome of the oomycete Peronosclerospora sorghi, a cosmopolitan pathogen of maize and sorghum, is inflated with dispersed pseudogenes.</title>
        <authorList>
            <person name="Fletcher K."/>
            <person name="Martin F."/>
            <person name="Isakeit T."/>
            <person name="Cavanaugh K."/>
            <person name="Magill C."/>
            <person name="Michelmore R."/>
        </authorList>
    </citation>
    <scope>NUCLEOTIDE SEQUENCE [LARGE SCALE GENOMIC DNA]</scope>
    <source>
        <strain evidence="1">P6</strain>
    </source>
</reference>
<sequence length="273" mass="29877">MRGNKSSDVCKMLLTLWNCNFFIYAKHTPDTCHVFPTTSMKNFHVTLPDTLLHNFALNLRVGNVNTVTTAPAVITPKLSLAFILDDNKPLLSPMASSNPIPSQHQRAQLPTLFIQHQRRKRKLTASEKRAARQCCIDGCTKYSIDRGLCFSHGGGKACSNPGCTASAKQRGLCWKHGGSTLCIIKGCTRGAKSRKLCWSHGGGVKCSVPMCQKTTISKGLCWTHGGGKRCARDDCSRPASQSKQNFCSKHQPSASQVMGLEYNVEAVSYSIVQ</sequence>
<dbReference type="Proteomes" id="UP001163321">
    <property type="component" value="Chromosome 7"/>
</dbReference>
<gene>
    <name evidence="1" type="ORF">PsorP6_014521</name>
</gene>
<proteinExistence type="predicted"/>
<protein>
    <submittedName>
        <fullName evidence="1">Uncharacterized protein</fullName>
    </submittedName>
</protein>
<name>A0ACC0VUH3_9STRA</name>
<evidence type="ECO:0000313" key="2">
    <source>
        <dbReference type="Proteomes" id="UP001163321"/>
    </source>
</evidence>
<comment type="caution">
    <text evidence="1">The sequence shown here is derived from an EMBL/GenBank/DDBJ whole genome shotgun (WGS) entry which is preliminary data.</text>
</comment>
<dbReference type="EMBL" id="CM047586">
    <property type="protein sequence ID" value="KAI9909393.1"/>
    <property type="molecule type" value="Genomic_DNA"/>
</dbReference>